<sequence>MCLEGFQLLIATVVNKGLLIALVQQTADSRAVSNRSCTFVKGIDLTEKLFSLRTYQKEPPPKLIWRGFD</sequence>
<proteinExistence type="predicted"/>
<dbReference type="Proteomes" id="UP000220611">
    <property type="component" value="Unassembled WGS sequence"/>
</dbReference>
<evidence type="ECO:0000313" key="1">
    <source>
        <dbReference type="EMBL" id="PEQ24611.1"/>
    </source>
</evidence>
<organism evidence="1 2">
    <name type="scientific">[Clostridium] leptum DSM 753</name>
    <dbReference type="NCBI Taxonomy" id="428125"/>
    <lineage>
        <taxon>Bacteria</taxon>
        <taxon>Bacillati</taxon>
        <taxon>Bacillota</taxon>
        <taxon>Clostridia</taxon>
        <taxon>Eubacteriales</taxon>
        <taxon>Oscillospiraceae</taxon>
        <taxon>Oscillospiraceae incertae sedis</taxon>
    </lineage>
</organism>
<keyword evidence="2" id="KW-1185">Reference proteome</keyword>
<evidence type="ECO:0000313" key="2">
    <source>
        <dbReference type="Proteomes" id="UP000220611"/>
    </source>
</evidence>
<accession>A0A855A591</accession>
<reference evidence="1 2" key="1">
    <citation type="submission" date="2017-07" db="EMBL/GenBank/DDBJ databases">
        <title>Prevalence of linear plasmids in Cutibacterium (Propionibacterium) acnes isolates obtained from prostatic tissue.</title>
        <authorList>
            <person name="Davidsson S."/>
            <person name="Carlsson J."/>
            <person name="Molling P."/>
            <person name="Andren O."/>
            <person name="Andersson S.-O."/>
            <person name="Brzuszkiewicz E."/>
            <person name="Poehlein A."/>
            <person name="Al-Zeer M."/>
            <person name="Brinkmann V."/>
            <person name="Scavenius C."/>
            <person name="Nazipi S."/>
            <person name="Soderquist B."/>
            <person name="Bruggemann H."/>
        </authorList>
    </citation>
    <scope>NUCLEOTIDE SEQUENCE [LARGE SCALE GENOMIC DNA]</scope>
    <source>
        <strain evidence="1 2">DSM 753</strain>
    </source>
</reference>
<dbReference type="EMBL" id="NOXF01000005">
    <property type="protein sequence ID" value="PEQ24611.1"/>
    <property type="molecule type" value="Genomic_DNA"/>
</dbReference>
<protein>
    <submittedName>
        <fullName evidence="1">Uncharacterized protein</fullName>
    </submittedName>
</protein>
<comment type="caution">
    <text evidence="1">The sequence shown here is derived from an EMBL/GenBank/DDBJ whole genome shotgun (WGS) entry which is preliminary data.</text>
</comment>
<name>A0A855A591_9FIRM</name>
<dbReference type="AlphaFoldDB" id="A0A855A591"/>
<gene>
    <name evidence="1" type="ORF">CH238_08630</name>
</gene>